<dbReference type="GeneID" id="94293990"/>
<organism evidence="2 3">
    <name type="scientific">Porcisia hertigi</name>
    <dbReference type="NCBI Taxonomy" id="2761500"/>
    <lineage>
        <taxon>Eukaryota</taxon>
        <taxon>Discoba</taxon>
        <taxon>Euglenozoa</taxon>
        <taxon>Kinetoplastea</taxon>
        <taxon>Metakinetoplastina</taxon>
        <taxon>Trypanosomatida</taxon>
        <taxon>Trypanosomatidae</taxon>
        <taxon>Leishmaniinae</taxon>
        <taxon>Porcisia</taxon>
    </lineage>
</organism>
<feature type="compositionally biased region" description="Polar residues" evidence="1">
    <location>
        <begin position="278"/>
        <end position="295"/>
    </location>
</feature>
<comment type="caution">
    <text evidence="2">The sequence shown here is derived from an EMBL/GenBank/DDBJ whole genome shotgun (WGS) entry which is preliminary data.</text>
</comment>
<dbReference type="OrthoDB" id="266545at2759"/>
<evidence type="ECO:0000313" key="3">
    <source>
        <dbReference type="Proteomes" id="UP000674318"/>
    </source>
</evidence>
<evidence type="ECO:0000256" key="1">
    <source>
        <dbReference type="SAM" id="MobiDB-lite"/>
    </source>
</evidence>
<proteinExistence type="predicted"/>
<accession>A0A836HGA8</accession>
<feature type="region of interest" description="Disordered" evidence="1">
    <location>
        <begin position="1"/>
        <end position="59"/>
    </location>
</feature>
<gene>
    <name evidence="2" type="ORF">JKF63_07985</name>
</gene>
<feature type="region of interest" description="Disordered" evidence="1">
    <location>
        <begin position="264"/>
        <end position="309"/>
    </location>
</feature>
<dbReference type="AlphaFoldDB" id="A0A836HGA8"/>
<dbReference type="RefSeq" id="XP_067755640.1">
    <property type="nucleotide sequence ID" value="XM_067903913.1"/>
</dbReference>
<feature type="region of interest" description="Disordered" evidence="1">
    <location>
        <begin position="160"/>
        <end position="193"/>
    </location>
</feature>
<dbReference type="Proteomes" id="UP000674318">
    <property type="component" value="Unassembled WGS sequence"/>
</dbReference>
<dbReference type="KEGG" id="phet:94293990"/>
<dbReference type="EMBL" id="JAFJZO010000029">
    <property type="protein sequence ID" value="KAG5499422.1"/>
    <property type="molecule type" value="Genomic_DNA"/>
</dbReference>
<reference evidence="2 3" key="1">
    <citation type="submission" date="2021-02" db="EMBL/GenBank/DDBJ databases">
        <title>Porcisia hertigi Genome sequencing and assembly.</title>
        <authorList>
            <person name="Almutairi H."/>
            <person name="Gatherer D."/>
        </authorList>
    </citation>
    <scope>NUCLEOTIDE SEQUENCE [LARGE SCALE GENOMIC DNA]</scope>
    <source>
        <strain evidence="2 3">C119</strain>
    </source>
</reference>
<feature type="compositionally biased region" description="Pro residues" evidence="1">
    <location>
        <begin position="48"/>
        <end position="59"/>
    </location>
</feature>
<sequence length="309" mass="31360">MDSSNRRADKTPVAPSKMDASAKGSKSGSFTLGASAPSYTSGEDGAAAPPPPPPPPPPMPYYGQYPSMCALPPGATSMGFPMPPQLGAGSPQGWMPGMMPLPHAANPNTTLPPHPYVSPYGATAQPMVYMPMPYNYPPYMTAAVTASAAAMPPPFNGQQTTKLATQGATPSYTPAAAAPPPPHSSTVEPAMSPPPFMETPSTNSAGPVPPMVPAPVPVSSTVAVEHTVMPLMPNIRLPPGDPFCPAGVSVPSQYAAASVTYPSGATKTDASLLPPPQQCNSVTSGFPSLSSQSEGQRGMATAATDTSSS</sequence>
<protein>
    <submittedName>
        <fullName evidence="2">Uncharacterized protein</fullName>
    </submittedName>
</protein>
<evidence type="ECO:0000313" key="2">
    <source>
        <dbReference type="EMBL" id="KAG5499422.1"/>
    </source>
</evidence>
<keyword evidence="3" id="KW-1185">Reference proteome</keyword>
<feature type="compositionally biased region" description="Polar residues" evidence="1">
    <location>
        <begin position="24"/>
        <end position="41"/>
    </location>
</feature>
<name>A0A836HGA8_9TRYP</name>
<feature type="compositionally biased region" description="Basic and acidic residues" evidence="1">
    <location>
        <begin position="1"/>
        <end position="10"/>
    </location>
</feature>